<sequence>MSKKMWFDVEEQESIDDCLKRMTDLGFRPIRRMEEPVFQEVREGSSVKREPIRQKIRFQGTKSEQ</sequence>
<comment type="caution">
    <text evidence="1">The sequence shown here is derived from an EMBL/GenBank/DDBJ whole genome shotgun (WGS) entry which is preliminary data.</text>
</comment>
<dbReference type="Proteomes" id="UP001556040">
    <property type="component" value="Unassembled WGS sequence"/>
</dbReference>
<dbReference type="RefSeq" id="WP_367779363.1">
    <property type="nucleotide sequence ID" value="NZ_JBFMIA010000006.1"/>
</dbReference>
<keyword evidence="2" id="KW-1185">Reference proteome</keyword>
<proteinExistence type="predicted"/>
<evidence type="ECO:0000313" key="2">
    <source>
        <dbReference type="Proteomes" id="UP001556040"/>
    </source>
</evidence>
<protein>
    <submittedName>
        <fullName evidence="1">NETI motif-containing protein</fullName>
    </submittedName>
</protein>
<dbReference type="EMBL" id="JBFMIA010000006">
    <property type="protein sequence ID" value="MEW9501876.1"/>
    <property type="molecule type" value="Genomic_DNA"/>
</dbReference>
<dbReference type="InterPro" id="IPR025930">
    <property type="entry name" value="NETI"/>
</dbReference>
<dbReference type="Pfam" id="PF14044">
    <property type="entry name" value="NETI"/>
    <property type="match status" value="1"/>
</dbReference>
<evidence type="ECO:0000313" key="1">
    <source>
        <dbReference type="EMBL" id="MEW9501876.1"/>
    </source>
</evidence>
<organism evidence="1 2">
    <name type="scientific">Jeotgalibacillus marinus</name>
    <dbReference type="NCBI Taxonomy" id="86667"/>
    <lineage>
        <taxon>Bacteria</taxon>
        <taxon>Bacillati</taxon>
        <taxon>Bacillota</taxon>
        <taxon>Bacilli</taxon>
        <taxon>Bacillales</taxon>
        <taxon>Caryophanaceae</taxon>
        <taxon>Jeotgalibacillus</taxon>
    </lineage>
</organism>
<accession>A0ABV3Q433</accession>
<gene>
    <name evidence="1" type="ORF">AB1471_08685</name>
</gene>
<name>A0ABV3Q433_9BACL</name>
<reference evidence="1 2" key="1">
    <citation type="journal article" date="1979" name="Int. J. Syst. Evol. Microbiol.">
        <title>Bacillus globisporus subsp. marinus subsp. nov.</title>
        <authorList>
            <person name="Liu H."/>
        </authorList>
    </citation>
    <scope>NUCLEOTIDE SEQUENCE [LARGE SCALE GENOMIC DNA]</scope>
    <source>
        <strain evidence="1 2">DSM 1297</strain>
    </source>
</reference>